<reference evidence="2" key="1">
    <citation type="journal article" date="2023" name="G3 (Bethesda)">
        <title>Genome assembly and association tests identify interacting loci associated with vigor, precocity, and sex in interspecific pistachio rootstocks.</title>
        <authorList>
            <person name="Palmer W."/>
            <person name="Jacygrad E."/>
            <person name="Sagayaradj S."/>
            <person name="Cavanaugh K."/>
            <person name="Han R."/>
            <person name="Bertier L."/>
            <person name="Beede B."/>
            <person name="Kafkas S."/>
            <person name="Golino D."/>
            <person name="Preece J."/>
            <person name="Michelmore R."/>
        </authorList>
    </citation>
    <scope>NUCLEOTIDE SEQUENCE [LARGE SCALE GENOMIC DNA]</scope>
</reference>
<comment type="caution">
    <text evidence="1">The sequence shown here is derived from an EMBL/GenBank/DDBJ whole genome shotgun (WGS) entry which is preliminary data.</text>
</comment>
<sequence>MRRGLKVEALTQFILEQGALKNLNLMECDKLWTINKKIIYPVYPRHIVPIEERRVLLTLTNDASDPYQWVLLNHFFISFLAIRNMKLEEGEDFLDVLNPRTKIETPAIGDCNMQNLKRGEILQLERKGYYRCDVPFTRPSKPVVLFAIPDGRQQIVLKCLELFLPVSMSCIWLQDGRLRVLKWPSLGIVLNVSEALMENLLSPWEIVAQVGLEM</sequence>
<keyword evidence="2" id="KW-1185">Reference proteome</keyword>
<accession>A0ACC1BDY5</accession>
<proteinExistence type="predicted"/>
<gene>
    <name evidence="1" type="ORF">Patl1_27669</name>
</gene>
<dbReference type="EMBL" id="CM047901">
    <property type="protein sequence ID" value="KAJ0097169.1"/>
    <property type="molecule type" value="Genomic_DNA"/>
</dbReference>
<protein>
    <submittedName>
        <fullName evidence="1">Uncharacterized protein</fullName>
    </submittedName>
</protein>
<name>A0ACC1BDY5_9ROSI</name>
<evidence type="ECO:0000313" key="2">
    <source>
        <dbReference type="Proteomes" id="UP001164250"/>
    </source>
</evidence>
<organism evidence="1 2">
    <name type="scientific">Pistacia atlantica</name>
    <dbReference type="NCBI Taxonomy" id="434234"/>
    <lineage>
        <taxon>Eukaryota</taxon>
        <taxon>Viridiplantae</taxon>
        <taxon>Streptophyta</taxon>
        <taxon>Embryophyta</taxon>
        <taxon>Tracheophyta</taxon>
        <taxon>Spermatophyta</taxon>
        <taxon>Magnoliopsida</taxon>
        <taxon>eudicotyledons</taxon>
        <taxon>Gunneridae</taxon>
        <taxon>Pentapetalae</taxon>
        <taxon>rosids</taxon>
        <taxon>malvids</taxon>
        <taxon>Sapindales</taxon>
        <taxon>Anacardiaceae</taxon>
        <taxon>Pistacia</taxon>
    </lineage>
</organism>
<dbReference type="Proteomes" id="UP001164250">
    <property type="component" value="Chromosome 5"/>
</dbReference>
<evidence type="ECO:0000313" key="1">
    <source>
        <dbReference type="EMBL" id="KAJ0097169.1"/>
    </source>
</evidence>